<keyword evidence="2" id="KW-1185">Reference proteome</keyword>
<dbReference type="OrthoDB" id="4867494at2759"/>
<evidence type="ECO:0000313" key="1">
    <source>
        <dbReference type="EMBL" id="KAI1856620.1"/>
    </source>
</evidence>
<comment type="caution">
    <text evidence="1">The sequence shown here is derived from an EMBL/GenBank/DDBJ whole genome shotgun (WGS) entry which is preliminary data.</text>
</comment>
<gene>
    <name evidence="1" type="ORF">JX265_011579</name>
</gene>
<dbReference type="Proteomes" id="UP000829685">
    <property type="component" value="Unassembled WGS sequence"/>
</dbReference>
<sequence>MLSSWTVLSIASLGIANHQLPRQGLLSGSGSASAPEFPTAPASPPFTVVTASAPATASGPIPLPTTGSGPKCGKGYTYCGYMLQSGGHNFAPDVINKTYCEGLEGNCLSGVPRTKPDQAVFLCMDDSPASIQLFCACGGKCLNEQQSNNIAHCDTPCTNGQKCFE</sequence>
<organism evidence="1 2">
    <name type="scientific">Neoarthrinium moseri</name>
    <dbReference type="NCBI Taxonomy" id="1658444"/>
    <lineage>
        <taxon>Eukaryota</taxon>
        <taxon>Fungi</taxon>
        <taxon>Dikarya</taxon>
        <taxon>Ascomycota</taxon>
        <taxon>Pezizomycotina</taxon>
        <taxon>Sordariomycetes</taxon>
        <taxon>Xylariomycetidae</taxon>
        <taxon>Amphisphaeriales</taxon>
        <taxon>Apiosporaceae</taxon>
        <taxon>Neoarthrinium</taxon>
    </lineage>
</organism>
<accession>A0A9P9WCB2</accession>
<name>A0A9P9WCB2_9PEZI</name>
<dbReference type="AlphaFoldDB" id="A0A9P9WCB2"/>
<proteinExistence type="predicted"/>
<reference evidence="1" key="1">
    <citation type="submission" date="2021-03" db="EMBL/GenBank/DDBJ databases">
        <title>Revisited historic fungal species revealed as producer of novel bioactive compounds through whole genome sequencing and comparative genomics.</title>
        <authorList>
            <person name="Vignolle G.A."/>
            <person name="Hochenegger N."/>
            <person name="Mach R.L."/>
            <person name="Mach-Aigner A.R."/>
            <person name="Javad Rahimi M."/>
            <person name="Salim K.A."/>
            <person name="Chan C.M."/>
            <person name="Lim L.B.L."/>
            <person name="Cai F."/>
            <person name="Druzhinina I.S."/>
            <person name="U'Ren J.M."/>
            <person name="Derntl C."/>
        </authorList>
    </citation>
    <scope>NUCLEOTIDE SEQUENCE</scope>
    <source>
        <strain evidence="1">TUCIM 5799</strain>
    </source>
</reference>
<evidence type="ECO:0000313" key="2">
    <source>
        <dbReference type="Proteomes" id="UP000829685"/>
    </source>
</evidence>
<protein>
    <submittedName>
        <fullName evidence="1">Uncharacterized protein</fullName>
    </submittedName>
</protein>
<dbReference type="EMBL" id="JAFIMR010000043">
    <property type="protein sequence ID" value="KAI1856620.1"/>
    <property type="molecule type" value="Genomic_DNA"/>
</dbReference>